<evidence type="ECO:0000259" key="1">
    <source>
        <dbReference type="PROSITE" id="PS50925"/>
    </source>
</evidence>
<dbReference type="Proteomes" id="UP000294359">
    <property type="component" value="Chromosome"/>
</dbReference>
<dbReference type="Gene3D" id="3.30.70.100">
    <property type="match status" value="1"/>
</dbReference>
<reference evidence="2" key="3">
    <citation type="submission" date="2022-12" db="EMBL/GenBank/DDBJ databases">
        <authorList>
            <person name="Sun Q."/>
            <person name="Kim S."/>
        </authorList>
    </citation>
    <scope>NUCLEOTIDE SEQUENCE</scope>
    <source>
        <strain evidence="2">KCTC 12344</strain>
    </source>
</reference>
<dbReference type="RefSeq" id="WP_134385054.1">
    <property type="nucleotide sequence ID" value="NZ_BMWW01000001.1"/>
</dbReference>
<accession>A0A4P7BGR8</accession>
<evidence type="ECO:0000313" key="5">
    <source>
        <dbReference type="Proteomes" id="UP000619512"/>
    </source>
</evidence>
<dbReference type="PROSITE" id="PS50925">
    <property type="entry name" value="BLUF"/>
    <property type="match status" value="1"/>
</dbReference>
<reference evidence="2" key="1">
    <citation type="journal article" date="2014" name="Int. J. Syst. Evol. Microbiol.">
        <title>Complete genome sequence of Corynebacterium casei LMG S-19264T (=DSM 44701T), isolated from a smear-ripened cheese.</title>
        <authorList>
            <consortium name="US DOE Joint Genome Institute (JGI-PGF)"/>
            <person name="Walter F."/>
            <person name="Albersmeier A."/>
            <person name="Kalinowski J."/>
            <person name="Ruckert C."/>
        </authorList>
    </citation>
    <scope>NUCLEOTIDE SEQUENCE</scope>
    <source>
        <strain evidence="2">KCTC 12344</strain>
    </source>
</reference>
<evidence type="ECO:0000313" key="2">
    <source>
        <dbReference type="EMBL" id="GGY72836.1"/>
    </source>
</evidence>
<dbReference type="Proteomes" id="UP000619512">
    <property type="component" value="Unassembled WGS sequence"/>
</dbReference>
<reference evidence="3 4" key="2">
    <citation type="submission" date="2019-03" db="EMBL/GenBank/DDBJ databases">
        <title>Draft Genome Sequences of Six Type Strains of the Genus Massilia.</title>
        <authorList>
            <person name="Miess H."/>
            <person name="Frediansyhah A."/>
            <person name="Gross H."/>
        </authorList>
    </citation>
    <scope>NUCLEOTIDE SEQUENCE [LARGE SCALE GENOMIC DNA]</scope>
    <source>
        <strain evidence="3 4">DSM 17505</strain>
    </source>
</reference>
<proteinExistence type="predicted"/>
<name>A0A4P7BGR8_9BURK</name>
<keyword evidence="4" id="KW-1185">Reference proteome</keyword>
<dbReference type="OrthoDB" id="557705at2"/>
<dbReference type="GO" id="GO:0009882">
    <property type="term" value="F:blue light photoreceptor activity"/>
    <property type="evidence" value="ECO:0007669"/>
    <property type="project" value="InterPro"/>
</dbReference>
<dbReference type="SMART" id="SM01034">
    <property type="entry name" value="BLUF"/>
    <property type="match status" value="1"/>
</dbReference>
<evidence type="ECO:0000313" key="4">
    <source>
        <dbReference type="Proteomes" id="UP000294359"/>
    </source>
</evidence>
<dbReference type="InterPro" id="IPR007024">
    <property type="entry name" value="BLUF_domain"/>
</dbReference>
<protein>
    <submittedName>
        <fullName evidence="3">BLUF domain-containing protein</fullName>
    </submittedName>
</protein>
<dbReference type="AlphaFoldDB" id="A0A4P7BGR8"/>
<evidence type="ECO:0000313" key="3">
    <source>
        <dbReference type="EMBL" id="QBQ36775.1"/>
    </source>
</evidence>
<organism evidence="2 5">
    <name type="scientific">Pseudoduganella plicata</name>
    <dbReference type="NCBI Taxonomy" id="321984"/>
    <lineage>
        <taxon>Bacteria</taxon>
        <taxon>Pseudomonadati</taxon>
        <taxon>Pseudomonadota</taxon>
        <taxon>Betaproteobacteria</taxon>
        <taxon>Burkholderiales</taxon>
        <taxon>Oxalobacteraceae</taxon>
        <taxon>Telluria group</taxon>
        <taxon>Pseudoduganella</taxon>
    </lineage>
</organism>
<gene>
    <name evidence="3" type="ORF">E1742_11800</name>
    <name evidence="2" type="ORF">GCM10007388_01090</name>
</gene>
<dbReference type="SUPFAM" id="SSF54975">
    <property type="entry name" value="Acylphosphatase/BLUF domain-like"/>
    <property type="match status" value="1"/>
</dbReference>
<dbReference type="EMBL" id="BMWW01000001">
    <property type="protein sequence ID" value="GGY72836.1"/>
    <property type="molecule type" value="Genomic_DNA"/>
</dbReference>
<dbReference type="InterPro" id="IPR036046">
    <property type="entry name" value="Acylphosphatase-like_dom_sf"/>
</dbReference>
<dbReference type="GO" id="GO:0071949">
    <property type="term" value="F:FAD binding"/>
    <property type="evidence" value="ECO:0007669"/>
    <property type="project" value="InterPro"/>
</dbReference>
<dbReference type="EMBL" id="CP038026">
    <property type="protein sequence ID" value="QBQ36775.1"/>
    <property type="molecule type" value="Genomic_DNA"/>
</dbReference>
<sequence length="137" mass="15654">MSLHQLVYLSESTSKMSSDDLIPILNQAKPNNAAIDVTGSLFYNGGWFLQVLEGSAATLTALYEKISKDPRHKNLRLLYNEPAEFRTFTRWSMNMTNLDDRQSDKYEELVEIIEAAKAGRRIRSMSPAVVLLHMFRN</sequence>
<dbReference type="Pfam" id="PF04940">
    <property type="entry name" value="BLUF"/>
    <property type="match status" value="1"/>
</dbReference>
<feature type="domain" description="BLUF" evidence="1">
    <location>
        <begin position="3"/>
        <end position="94"/>
    </location>
</feature>